<feature type="compositionally biased region" description="Low complexity" evidence="1">
    <location>
        <begin position="374"/>
        <end position="384"/>
    </location>
</feature>
<feature type="compositionally biased region" description="Polar residues" evidence="1">
    <location>
        <begin position="355"/>
        <end position="365"/>
    </location>
</feature>
<keyword evidence="3" id="KW-1185">Reference proteome</keyword>
<name>A0AAI8Z032_9PEZI</name>
<feature type="compositionally biased region" description="Basic and acidic residues" evidence="1">
    <location>
        <begin position="389"/>
        <end position="398"/>
    </location>
</feature>
<protein>
    <submittedName>
        <fullName evidence="2">Uncharacterized protein</fullName>
    </submittedName>
</protein>
<dbReference type="AlphaFoldDB" id="A0AAI8Z032"/>
<evidence type="ECO:0000313" key="2">
    <source>
        <dbReference type="EMBL" id="CAK4028214.1"/>
    </source>
</evidence>
<comment type="caution">
    <text evidence="2">The sequence shown here is derived from an EMBL/GenBank/DDBJ whole genome shotgun (WGS) entry which is preliminary data.</text>
</comment>
<dbReference type="Proteomes" id="UP001296104">
    <property type="component" value="Unassembled WGS sequence"/>
</dbReference>
<sequence>MSQTNRTQGSIVKRVDFIMGEYSLSAPYRDRHALPPSVRARNADLVAARSDSSLVGESQARSPPLQVPSRVSVDHRILGYTTPPQRGTSRSILEESDTAMNIFMEVEIAPDEDDTSLQQVREPKRRKSLFRHKWFGDDTNTVSDTDRDDERRQKRQNSRSLSSTIMGAGRVFKRRVSALGSWGRKDSAGFVNIGDGRASVVDTDWYHSQGLVAPSWYPEETDRQSSHMMIDGTLYHVHQRDGLPEDMAEEILRSMQPLSRTSAVVQRTPSLKEPAASPVSGAFESRMNSIAKRLLEAEVRDEFDEQAISQRFSQRPLPDPFIQKEAAKSWREACETERQNHEQGFERMLAAGNSARASRSENILATTHEDAYISTSSRSSPSEETLTDNEPRRPKSFLEEQTPTLEESGVPY</sequence>
<gene>
    <name evidence="2" type="ORF">LECACI_7A005130</name>
</gene>
<reference evidence="2" key="1">
    <citation type="submission" date="2023-11" db="EMBL/GenBank/DDBJ databases">
        <authorList>
            <person name="Alioto T."/>
            <person name="Alioto T."/>
            <person name="Gomez Garrido J."/>
        </authorList>
    </citation>
    <scope>NUCLEOTIDE SEQUENCE</scope>
</reference>
<feature type="region of interest" description="Disordered" evidence="1">
    <location>
        <begin position="138"/>
        <end position="164"/>
    </location>
</feature>
<proteinExistence type="predicted"/>
<evidence type="ECO:0000256" key="1">
    <source>
        <dbReference type="SAM" id="MobiDB-lite"/>
    </source>
</evidence>
<evidence type="ECO:0000313" key="3">
    <source>
        <dbReference type="Proteomes" id="UP001296104"/>
    </source>
</evidence>
<dbReference type="EMBL" id="CAVMBE010000032">
    <property type="protein sequence ID" value="CAK4028214.1"/>
    <property type="molecule type" value="Genomic_DNA"/>
</dbReference>
<organism evidence="2 3">
    <name type="scientific">Lecanosticta acicola</name>
    <dbReference type="NCBI Taxonomy" id="111012"/>
    <lineage>
        <taxon>Eukaryota</taxon>
        <taxon>Fungi</taxon>
        <taxon>Dikarya</taxon>
        <taxon>Ascomycota</taxon>
        <taxon>Pezizomycotina</taxon>
        <taxon>Dothideomycetes</taxon>
        <taxon>Dothideomycetidae</taxon>
        <taxon>Mycosphaerellales</taxon>
        <taxon>Mycosphaerellaceae</taxon>
        <taxon>Lecanosticta</taxon>
    </lineage>
</organism>
<accession>A0AAI8Z032</accession>
<feature type="region of interest" description="Disordered" evidence="1">
    <location>
        <begin position="352"/>
        <end position="412"/>
    </location>
</feature>